<feature type="transmembrane region" description="Helical" evidence="1">
    <location>
        <begin position="201"/>
        <end position="227"/>
    </location>
</feature>
<reference evidence="3" key="1">
    <citation type="journal article" date="2019" name="Int. J. Syst. Evol. Microbiol.">
        <title>The Global Catalogue of Microorganisms (GCM) 10K type strain sequencing project: providing services to taxonomists for standard genome sequencing and annotation.</title>
        <authorList>
            <consortium name="The Broad Institute Genomics Platform"/>
            <consortium name="The Broad Institute Genome Sequencing Center for Infectious Disease"/>
            <person name="Wu L."/>
            <person name="Ma J."/>
        </authorList>
    </citation>
    <scope>NUCLEOTIDE SEQUENCE [LARGE SCALE GENOMIC DNA]</scope>
    <source>
        <strain evidence="3">CCUG 63419</strain>
    </source>
</reference>
<gene>
    <name evidence="2" type="ORF">ACFQ0F_03040</name>
</gene>
<keyword evidence="1" id="KW-0406">Ion transport</keyword>
<protein>
    <recommendedName>
        <fullName evidence="1">Small-conductance mechanosensitive channel</fullName>
    </recommendedName>
</protein>
<keyword evidence="1" id="KW-0472">Membrane</keyword>
<keyword evidence="1" id="KW-0813">Transport</keyword>
<comment type="subcellular location">
    <subcellularLocation>
        <location evidence="1">Cell inner membrane</location>
        <topology evidence="1">Multi-pass membrane protein</topology>
    </subcellularLocation>
</comment>
<dbReference type="Gene3D" id="1.10.287.1260">
    <property type="match status" value="1"/>
</dbReference>
<sequence length="484" mass="50821">MEHFSLAERLQDTLSGQVPAIIGALLLLLVGWIVALMAAALSRKVLSSVGLNTRVQSSTGIEANLEAIVSRIAFWFIFLIALIASFNILSLFNVSAPLSNMLGEVMTYLPRLVSGLVLLVVGWVLASLVRTGITKLLDSTSVDERLSAEAGMRPISENMGQVAYWLILLLFVPLILGTLNLDGLMQPVQNLIDSLMAYLPNIIAAVVISVVGYGVAKIVSGVVSNLLGATRLSSAASQMGLSDSIDLAKGIGSIVFLVIFVPALISALDALAIEAIAGPAKNLLDQLVSAVPGIIAAALIIVLTYYVARFASAFVTRLMASAGFDTLPEKIGMAKALGSRPLSAVIGQLVMFFAMLFATIEAANQLGFSAVSHLVSAFILFGGDILLGAVILLVGFWLANVLAQVVAQNNRSESTWLSGLVRTLVMGLVIAMGLRAMGIADSIVNLAFGLTLGAVAVAFALAFGLGGREAAAKLLDRWVSRKED</sequence>
<proteinExistence type="inferred from homology"/>
<dbReference type="PANTHER" id="PTHR30221">
    <property type="entry name" value="SMALL-CONDUCTANCE MECHANOSENSITIVE CHANNEL"/>
    <property type="match status" value="1"/>
</dbReference>
<organism evidence="2 3">
    <name type="scientific">Paraperlucidibaca wandonensis</name>
    <dbReference type="NCBI Taxonomy" id="1268273"/>
    <lineage>
        <taxon>Bacteria</taxon>
        <taxon>Pseudomonadati</taxon>
        <taxon>Pseudomonadota</taxon>
        <taxon>Gammaproteobacteria</taxon>
        <taxon>Moraxellales</taxon>
        <taxon>Moraxellaceae</taxon>
        <taxon>Paraperlucidibaca</taxon>
    </lineage>
</organism>
<evidence type="ECO:0000256" key="1">
    <source>
        <dbReference type="RuleBase" id="RU369025"/>
    </source>
</evidence>
<keyword evidence="1" id="KW-0812">Transmembrane</keyword>
<dbReference type="NCBIfam" id="NF033912">
    <property type="entry name" value="msc"/>
    <property type="match status" value="1"/>
</dbReference>
<feature type="transmembrane region" description="Helical" evidence="1">
    <location>
        <begin position="375"/>
        <end position="399"/>
    </location>
</feature>
<feature type="transmembrane region" description="Helical" evidence="1">
    <location>
        <begin position="112"/>
        <end position="129"/>
    </location>
</feature>
<feature type="transmembrane region" description="Helical" evidence="1">
    <location>
        <begin position="247"/>
        <end position="267"/>
    </location>
</feature>
<feature type="transmembrane region" description="Helical" evidence="1">
    <location>
        <begin position="420"/>
        <end position="440"/>
    </location>
</feature>
<keyword evidence="1" id="KW-0407">Ion channel</keyword>
<comment type="similarity">
    <text evidence="1">Belongs to the MscS (TC 1.A.23) family.</text>
</comment>
<dbReference type="RefSeq" id="WP_340674929.1">
    <property type="nucleotide sequence ID" value="NZ_JBHTIT010000001.1"/>
</dbReference>
<comment type="caution">
    <text evidence="2">The sequence shown here is derived from an EMBL/GenBank/DDBJ whole genome shotgun (WGS) entry which is preliminary data.</text>
</comment>
<accession>A0ABW3HHX1</accession>
<feature type="transmembrane region" description="Helical" evidence="1">
    <location>
        <begin position="20"/>
        <end position="41"/>
    </location>
</feature>
<dbReference type="Pfam" id="PF05552">
    <property type="entry name" value="MS_channel_1st_1"/>
    <property type="match status" value="4"/>
</dbReference>
<keyword evidence="1" id="KW-0997">Cell inner membrane</keyword>
<feature type="transmembrane region" description="Helical" evidence="1">
    <location>
        <begin position="72"/>
        <end position="92"/>
    </location>
</feature>
<dbReference type="InterPro" id="IPR008910">
    <property type="entry name" value="MSC_TM_helix"/>
</dbReference>
<dbReference type="InterPro" id="IPR045275">
    <property type="entry name" value="MscS_archaea/bacteria_type"/>
</dbReference>
<feature type="transmembrane region" description="Helical" evidence="1">
    <location>
        <begin position="446"/>
        <end position="467"/>
    </location>
</feature>
<dbReference type="PANTHER" id="PTHR30221:SF1">
    <property type="entry name" value="SMALL-CONDUCTANCE MECHANOSENSITIVE CHANNEL"/>
    <property type="match status" value="1"/>
</dbReference>
<dbReference type="EMBL" id="JBHTIT010000001">
    <property type="protein sequence ID" value="MFD0949374.1"/>
    <property type="molecule type" value="Genomic_DNA"/>
</dbReference>
<name>A0ABW3HHX1_9GAMM</name>
<feature type="transmembrane region" description="Helical" evidence="1">
    <location>
        <begin position="162"/>
        <end position="181"/>
    </location>
</feature>
<keyword evidence="1" id="KW-1003">Cell membrane</keyword>
<comment type="subunit">
    <text evidence="1">Homoheptamer.</text>
</comment>
<evidence type="ECO:0000313" key="3">
    <source>
        <dbReference type="Proteomes" id="UP001597044"/>
    </source>
</evidence>
<feature type="transmembrane region" description="Helical" evidence="1">
    <location>
        <begin position="342"/>
        <end position="363"/>
    </location>
</feature>
<comment type="function">
    <text evidence="1">Mechanosensitive channel that participates in the regulation of osmotic pressure changes within the cell, opening in response to stretch forces in the membrane lipid bilayer, without the need for other proteins. Contributes to normal resistance to hypoosmotic shock. Forms an ion channel of 1.0 nanosiemens conductance with a slight preference for anions.</text>
</comment>
<keyword evidence="3" id="KW-1185">Reference proteome</keyword>
<dbReference type="Proteomes" id="UP001597044">
    <property type="component" value="Unassembled WGS sequence"/>
</dbReference>
<keyword evidence="1" id="KW-1133">Transmembrane helix</keyword>
<comment type="caution">
    <text evidence="1">Lacks conserved residue(s) required for the propagation of feature annotation.</text>
</comment>
<evidence type="ECO:0000313" key="2">
    <source>
        <dbReference type="EMBL" id="MFD0949374.1"/>
    </source>
</evidence>
<feature type="transmembrane region" description="Helical" evidence="1">
    <location>
        <begin position="287"/>
        <end position="308"/>
    </location>
</feature>